<evidence type="ECO:0000313" key="2">
    <source>
        <dbReference type="EMBL" id="KAJ4426909.1"/>
    </source>
</evidence>
<protein>
    <submittedName>
        <fullName evidence="2">Uncharacterized protein</fullName>
    </submittedName>
</protein>
<evidence type="ECO:0000256" key="1">
    <source>
        <dbReference type="SAM" id="MobiDB-lite"/>
    </source>
</evidence>
<feature type="compositionally biased region" description="Polar residues" evidence="1">
    <location>
        <begin position="1"/>
        <end position="23"/>
    </location>
</feature>
<keyword evidence="3" id="KW-1185">Reference proteome</keyword>
<dbReference type="EMBL" id="JAJSOF020000039">
    <property type="protein sequence ID" value="KAJ4426909.1"/>
    <property type="molecule type" value="Genomic_DNA"/>
</dbReference>
<proteinExistence type="predicted"/>
<name>A0ABQ8RYV3_PERAM</name>
<dbReference type="Proteomes" id="UP001148838">
    <property type="component" value="Unassembled WGS sequence"/>
</dbReference>
<sequence length="126" mass="14191">MTHFEMNTQYNGSKKTLPDNSHGTIPDKNNANNNIRHRANMGTPQNIRTCSNRLSQNKNFEGNIGHLQDNIITISVRAGERNLLYRGHEGQDATAIYTTGNGTHPTDGGEKSRDIRGILHIRRQKR</sequence>
<evidence type="ECO:0000313" key="3">
    <source>
        <dbReference type="Proteomes" id="UP001148838"/>
    </source>
</evidence>
<gene>
    <name evidence="2" type="ORF">ANN_26708</name>
</gene>
<organism evidence="2 3">
    <name type="scientific">Periplaneta americana</name>
    <name type="common">American cockroach</name>
    <name type="synonym">Blatta americana</name>
    <dbReference type="NCBI Taxonomy" id="6978"/>
    <lineage>
        <taxon>Eukaryota</taxon>
        <taxon>Metazoa</taxon>
        <taxon>Ecdysozoa</taxon>
        <taxon>Arthropoda</taxon>
        <taxon>Hexapoda</taxon>
        <taxon>Insecta</taxon>
        <taxon>Pterygota</taxon>
        <taxon>Neoptera</taxon>
        <taxon>Polyneoptera</taxon>
        <taxon>Dictyoptera</taxon>
        <taxon>Blattodea</taxon>
        <taxon>Blattoidea</taxon>
        <taxon>Blattidae</taxon>
        <taxon>Blattinae</taxon>
        <taxon>Periplaneta</taxon>
    </lineage>
</organism>
<comment type="caution">
    <text evidence="2">The sequence shown here is derived from an EMBL/GenBank/DDBJ whole genome shotgun (WGS) entry which is preliminary data.</text>
</comment>
<feature type="region of interest" description="Disordered" evidence="1">
    <location>
        <begin position="1"/>
        <end position="47"/>
    </location>
</feature>
<reference evidence="2 3" key="1">
    <citation type="journal article" date="2022" name="Allergy">
        <title>Genome assembly and annotation of Periplaneta americana reveal a comprehensive cockroach allergen profile.</title>
        <authorList>
            <person name="Wang L."/>
            <person name="Xiong Q."/>
            <person name="Saelim N."/>
            <person name="Wang L."/>
            <person name="Nong W."/>
            <person name="Wan A.T."/>
            <person name="Shi M."/>
            <person name="Liu X."/>
            <person name="Cao Q."/>
            <person name="Hui J.H.L."/>
            <person name="Sookrung N."/>
            <person name="Leung T.F."/>
            <person name="Tungtrongchitr A."/>
            <person name="Tsui S.K.W."/>
        </authorList>
    </citation>
    <scope>NUCLEOTIDE SEQUENCE [LARGE SCALE GENOMIC DNA]</scope>
    <source>
        <strain evidence="2">PWHHKU_190912</strain>
    </source>
</reference>
<accession>A0ABQ8RYV3</accession>